<keyword evidence="5 6" id="KW-0472">Membrane</keyword>
<dbReference type="GO" id="GO:0016020">
    <property type="term" value="C:membrane"/>
    <property type="evidence" value="ECO:0007669"/>
    <property type="project" value="UniProtKB-SubCell"/>
</dbReference>
<accession>A8SL48</accession>
<dbReference type="EMBL" id="ABEE02000016">
    <property type="protein sequence ID" value="EDP24288.1"/>
    <property type="molecule type" value="Genomic_DNA"/>
</dbReference>
<dbReference type="PANTHER" id="PTHR34478">
    <property type="entry name" value="PROTEIN LEMA"/>
    <property type="match status" value="1"/>
</dbReference>
<comment type="subcellular location">
    <subcellularLocation>
        <location evidence="1">Membrane</location>
        <topology evidence="1">Single-pass membrane protein</topology>
    </subcellularLocation>
</comment>
<dbReference type="eggNOG" id="COG1704">
    <property type="taxonomic scope" value="Bacteria"/>
</dbReference>
<evidence type="ECO:0000313" key="7">
    <source>
        <dbReference type="EMBL" id="EDP24288.1"/>
    </source>
</evidence>
<keyword evidence="4 6" id="KW-1133">Transmembrane helix</keyword>
<evidence type="ECO:0000256" key="5">
    <source>
        <dbReference type="ARBA" id="ARBA00023136"/>
    </source>
</evidence>
<evidence type="ECO:0000256" key="6">
    <source>
        <dbReference type="SAM" id="Phobius"/>
    </source>
</evidence>
<feature type="transmembrane region" description="Helical" evidence="6">
    <location>
        <begin position="15"/>
        <end position="34"/>
    </location>
</feature>
<protein>
    <submittedName>
        <fullName evidence="7">LemA family protein</fullName>
    </submittedName>
</protein>
<reference evidence="7 8" key="2">
    <citation type="submission" date="2007-09" db="EMBL/GenBank/DDBJ databases">
        <authorList>
            <person name="Fulton L."/>
            <person name="Clifton S."/>
            <person name="Fulton B."/>
            <person name="Xu J."/>
            <person name="Minx P."/>
            <person name="Pepin K.H."/>
            <person name="Johnson M."/>
            <person name="Thiruvilangam P."/>
            <person name="Bhonagiri V."/>
            <person name="Nash W.E."/>
            <person name="Mardis E.R."/>
            <person name="Wilson R.K."/>
        </authorList>
    </citation>
    <scope>NUCLEOTIDE SEQUENCE [LARGE SCALE GENOMIC DNA]</scope>
    <source>
        <strain evidence="7 8">ATCC 33270</strain>
    </source>
</reference>
<name>A8SL48_9FIRM</name>
<evidence type="ECO:0000256" key="4">
    <source>
        <dbReference type="ARBA" id="ARBA00022989"/>
    </source>
</evidence>
<dbReference type="Pfam" id="PF04011">
    <property type="entry name" value="LemA"/>
    <property type="match status" value="1"/>
</dbReference>
<organism evidence="7 8">
    <name type="scientific">Parvimonas micra ATCC 33270</name>
    <dbReference type="NCBI Taxonomy" id="411465"/>
    <lineage>
        <taxon>Bacteria</taxon>
        <taxon>Bacillati</taxon>
        <taxon>Bacillota</taxon>
        <taxon>Tissierellia</taxon>
        <taxon>Tissierellales</taxon>
        <taxon>Peptoniphilaceae</taxon>
        <taxon>Parvimonas</taxon>
    </lineage>
</organism>
<evidence type="ECO:0000256" key="1">
    <source>
        <dbReference type="ARBA" id="ARBA00004167"/>
    </source>
</evidence>
<evidence type="ECO:0000256" key="3">
    <source>
        <dbReference type="ARBA" id="ARBA00022692"/>
    </source>
</evidence>
<dbReference type="InterPro" id="IPR007156">
    <property type="entry name" value="MamQ_LemA"/>
</dbReference>
<dbReference type="Proteomes" id="UP000003162">
    <property type="component" value="Unassembled WGS sequence"/>
</dbReference>
<keyword evidence="3 6" id="KW-0812">Transmembrane</keyword>
<dbReference type="AlphaFoldDB" id="A8SL48"/>
<dbReference type="HOGENOM" id="CLU_056714_3_0_9"/>
<reference evidence="7 8" key="1">
    <citation type="submission" date="2007-09" db="EMBL/GenBank/DDBJ databases">
        <title>Draft genome sequence of Peptostreptococcus micros (ATCC 33270).</title>
        <authorList>
            <person name="Sudarsanam P."/>
            <person name="Ley R."/>
            <person name="Guruge J."/>
            <person name="Turnbaugh P.J."/>
            <person name="Mahowald M."/>
            <person name="Liep D."/>
            <person name="Gordon J."/>
        </authorList>
    </citation>
    <scope>NUCLEOTIDE SEQUENCE [LARGE SCALE GENOMIC DNA]</scope>
    <source>
        <strain evidence="7 8">ATCC 33270</strain>
    </source>
</reference>
<evidence type="ECO:0000256" key="2">
    <source>
        <dbReference type="ARBA" id="ARBA00008854"/>
    </source>
</evidence>
<dbReference type="SUPFAM" id="SSF140478">
    <property type="entry name" value="LemA-like"/>
    <property type="match status" value="1"/>
</dbReference>
<dbReference type="InterPro" id="IPR023353">
    <property type="entry name" value="LemA-like_dom_sf"/>
</dbReference>
<comment type="caution">
    <text evidence="7">The sequence shown here is derived from an EMBL/GenBank/DDBJ whole genome shotgun (WGS) entry which is preliminary data.</text>
</comment>
<dbReference type="PANTHER" id="PTHR34478:SF1">
    <property type="entry name" value="PROTEIN LEMA"/>
    <property type="match status" value="1"/>
</dbReference>
<evidence type="ECO:0000313" key="8">
    <source>
        <dbReference type="Proteomes" id="UP000003162"/>
    </source>
</evidence>
<dbReference type="Gene3D" id="1.20.1440.20">
    <property type="entry name" value="LemA-like domain"/>
    <property type="match status" value="1"/>
</dbReference>
<gene>
    <name evidence="7" type="ORF">PEPMIC_00870</name>
</gene>
<proteinExistence type="inferred from homology"/>
<sequence>MAINLVQYIFRKEKIMIALYVILGVVVLLGLWLMSSYNKLIRLREMVKNAMGQIAANVESRWDALKSLIDATKKYSAHEAETLEKVIQARGSVNSSSSVKDIEADDNMFTQALSRLAVVVEAYPDLKANTLYLNTMDKIDEYEQDVKNSRMIYNDTVTRFNRTMLVFPVVLISRMMGFTEYEYFKNTEEKAAPPSWD</sequence>
<comment type="similarity">
    <text evidence="2">Belongs to the LemA family.</text>
</comment>